<accession>A0ACC4BPH7</accession>
<reference evidence="1 2" key="1">
    <citation type="journal article" date="2024" name="Plant Biotechnol. J.">
        <title>Genome and CRISPR/Cas9 system of a widespread forest tree (Populus alba) in the world.</title>
        <authorList>
            <person name="Liu Y.J."/>
            <person name="Jiang P.F."/>
            <person name="Han X.M."/>
            <person name="Li X.Y."/>
            <person name="Wang H.M."/>
            <person name="Wang Y.J."/>
            <person name="Wang X.X."/>
            <person name="Zeng Q.Y."/>
        </authorList>
    </citation>
    <scope>NUCLEOTIDE SEQUENCE [LARGE SCALE GENOMIC DNA]</scope>
    <source>
        <strain evidence="2">cv. PAL-ZL1</strain>
    </source>
</reference>
<organism evidence="1 2">
    <name type="scientific">Populus alba</name>
    <name type="common">White poplar</name>
    <dbReference type="NCBI Taxonomy" id="43335"/>
    <lineage>
        <taxon>Eukaryota</taxon>
        <taxon>Viridiplantae</taxon>
        <taxon>Streptophyta</taxon>
        <taxon>Embryophyta</taxon>
        <taxon>Tracheophyta</taxon>
        <taxon>Spermatophyta</taxon>
        <taxon>Magnoliopsida</taxon>
        <taxon>eudicotyledons</taxon>
        <taxon>Gunneridae</taxon>
        <taxon>Pentapetalae</taxon>
        <taxon>rosids</taxon>
        <taxon>fabids</taxon>
        <taxon>Malpighiales</taxon>
        <taxon>Salicaceae</taxon>
        <taxon>Saliceae</taxon>
        <taxon>Populus</taxon>
    </lineage>
</organism>
<name>A0ACC4BPH7_POPAL</name>
<proteinExistence type="predicted"/>
<dbReference type="EMBL" id="RCHU02000009">
    <property type="protein sequence ID" value="KAL3580290.1"/>
    <property type="molecule type" value="Genomic_DNA"/>
</dbReference>
<dbReference type="Proteomes" id="UP000309997">
    <property type="component" value="Unassembled WGS sequence"/>
</dbReference>
<keyword evidence="2" id="KW-1185">Reference proteome</keyword>
<comment type="caution">
    <text evidence="1">The sequence shown here is derived from an EMBL/GenBank/DDBJ whole genome shotgun (WGS) entry which is preliminary data.</text>
</comment>
<evidence type="ECO:0000313" key="1">
    <source>
        <dbReference type="EMBL" id="KAL3580290.1"/>
    </source>
</evidence>
<gene>
    <name evidence="1" type="ORF">D5086_018125</name>
</gene>
<sequence>MCSSFHRETKSASSTLFRNGIKKRHAHVLRKPTVCSRMLNYNFVAKFTCPHGICLYDWKVVSSHFSLLTTSSFPLNRNDSEDRDVFLFHSIKRTSVGREGKRLVWMTCSAGLSWISHIKSTLSGRASLLVPLESGQPISLTKRFIHEPWPSVFLDFHRTDYADLAI</sequence>
<evidence type="ECO:0000313" key="2">
    <source>
        <dbReference type="Proteomes" id="UP000309997"/>
    </source>
</evidence>
<protein>
    <submittedName>
        <fullName evidence="1">Uncharacterized protein</fullName>
    </submittedName>
</protein>